<reference evidence="2 3" key="1">
    <citation type="submission" date="2016-10" db="EMBL/GenBank/DDBJ databases">
        <authorList>
            <person name="de Groot N.N."/>
        </authorList>
    </citation>
    <scope>NUCLEOTIDE SEQUENCE [LARGE SCALE GENOMIC DNA]</scope>
    <source>
        <strain evidence="2 3">DSM 26880</strain>
    </source>
</reference>
<dbReference type="OrthoDB" id="7929427at2"/>
<sequence length="504" mass="52100">MTARPLARLLLALLTAAAPVVAQDDPTGAPAGEPVVADGVTVPHVDSAPLGAQGVGAAGLLPPSVTGLPNTLWEGSDASRLARLIAETDPAVPALRALMRTLMLAEAAPPSPDSGVAHLGARLDWLFEAGAVDEALAVLEIVGTNEPQLFARWADLTLLLGRIEAPCRTLAARPALSDDLGLRVFCIARGGDWSRAALILGSAGQIGALPARRVDLLERYLDPEIHEARGPLQPPVRPTPLEFRLFESVGEPLPTAPLPLPFAVLDLTGDMGWRAQIVAAERLARVGALPANRLLGVYTARQPAASGGVWDRVAAFQALEGALASDVPGAVGPALEKAWPQMASAGLLVPFSTLFARQLADLPLEGRAARMAERAALLSPDYRGLAGDLAAGDDATAFLRAIAGVAPEDYDLAEAPVPDLPHAAAVAAAFAPGALPPDGLADALVETSLGETLLRAIGLFSDGMAGNPHSLTEALATLRAVGLEDTARQAALQAMLLDAERARR</sequence>
<name>A0A1H3GER9_9RHOB</name>
<dbReference type="RefSeq" id="WP_089879542.1">
    <property type="nucleotide sequence ID" value="NZ_FNPF01000002.1"/>
</dbReference>
<keyword evidence="3" id="KW-1185">Reference proteome</keyword>
<dbReference type="EMBL" id="FNPF01000002">
    <property type="protein sequence ID" value="SDY01852.1"/>
    <property type="molecule type" value="Genomic_DNA"/>
</dbReference>
<proteinExistence type="predicted"/>
<dbReference type="Proteomes" id="UP000199286">
    <property type="component" value="Unassembled WGS sequence"/>
</dbReference>
<feature type="chain" id="PRO_5011667801" evidence="1">
    <location>
        <begin position="23"/>
        <end position="504"/>
    </location>
</feature>
<organism evidence="2 3">
    <name type="scientific">Citreimonas salinaria</name>
    <dbReference type="NCBI Taxonomy" id="321339"/>
    <lineage>
        <taxon>Bacteria</taxon>
        <taxon>Pseudomonadati</taxon>
        <taxon>Pseudomonadota</taxon>
        <taxon>Alphaproteobacteria</taxon>
        <taxon>Rhodobacterales</taxon>
        <taxon>Roseobacteraceae</taxon>
        <taxon>Citreimonas</taxon>
    </lineage>
</organism>
<feature type="signal peptide" evidence="1">
    <location>
        <begin position="1"/>
        <end position="22"/>
    </location>
</feature>
<gene>
    <name evidence="2" type="ORF">SAMN05444340_102313</name>
</gene>
<dbReference type="STRING" id="321339.SAMN05444340_102313"/>
<evidence type="ECO:0000313" key="3">
    <source>
        <dbReference type="Proteomes" id="UP000199286"/>
    </source>
</evidence>
<evidence type="ECO:0000256" key="1">
    <source>
        <dbReference type="SAM" id="SignalP"/>
    </source>
</evidence>
<keyword evidence="1" id="KW-0732">Signal</keyword>
<protein>
    <submittedName>
        <fullName evidence="2">Uncharacterized protein</fullName>
    </submittedName>
</protein>
<evidence type="ECO:0000313" key="2">
    <source>
        <dbReference type="EMBL" id="SDY01852.1"/>
    </source>
</evidence>
<dbReference type="AlphaFoldDB" id="A0A1H3GER9"/>
<accession>A0A1H3GER9</accession>